<evidence type="ECO:0000256" key="1">
    <source>
        <dbReference type="SAM" id="Phobius"/>
    </source>
</evidence>
<dbReference type="InterPro" id="IPR021958">
    <property type="entry name" value="DUF3575"/>
</dbReference>
<keyword evidence="1" id="KW-0812">Transmembrane</keyword>
<dbReference type="Proteomes" id="UP000244905">
    <property type="component" value="Unassembled WGS sequence"/>
</dbReference>
<accession>A0A2V1INV0</accession>
<gene>
    <name evidence="2" type="ORF">C5O23_10390</name>
</gene>
<keyword evidence="1" id="KW-1133">Transmembrane helix</keyword>
<sequence length="207" mass="23663">MSSDDIITHYNLTVQLFLQFSPMTNRLFLWLLSILSFTLCYVPAKAQRVALKTNTLDWVLMSPNLTLDTRLSRRVTFEIGVAGNPLDKTVYGSDIKLKNLRIEPSLRYWFNRPMARHFMGVAFSGGVFNLRLREHCYKGNGVAAGLTYGYALVLNRHWNVEFTLGLGMARVWGYNYLYQNGQPATTNMSRWVPVPVGTGISFSYIFK</sequence>
<name>A0A2V1INV0_9BACT</name>
<proteinExistence type="predicted"/>
<protein>
    <submittedName>
        <fullName evidence="2">DUF3575 domain-containing protein</fullName>
    </submittedName>
</protein>
<comment type="caution">
    <text evidence="2">The sequence shown here is derived from an EMBL/GenBank/DDBJ whole genome shotgun (WGS) entry which is preliminary data.</text>
</comment>
<dbReference type="Pfam" id="PF12099">
    <property type="entry name" value="DUF3575"/>
    <property type="match status" value="1"/>
</dbReference>
<keyword evidence="3" id="KW-1185">Reference proteome</keyword>
<evidence type="ECO:0000313" key="3">
    <source>
        <dbReference type="Proteomes" id="UP000244905"/>
    </source>
</evidence>
<evidence type="ECO:0000313" key="2">
    <source>
        <dbReference type="EMBL" id="PWB01196.1"/>
    </source>
</evidence>
<dbReference type="AlphaFoldDB" id="A0A2V1INV0"/>
<feature type="transmembrane region" description="Helical" evidence="1">
    <location>
        <begin position="27"/>
        <end position="44"/>
    </location>
</feature>
<reference evidence="3" key="1">
    <citation type="submission" date="2018-02" db="EMBL/GenBank/DDBJ databases">
        <authorList>
            <person name="Clavel T."/>
            <person name="Strowig T."/>
        </authorList>
    </citation>
    <scope>NUCLEOTIDE SEQUENCE [LARGE SCALE GENOMIC DNA]</scope>
    <source>
        <strain evidence="3">DSM 103720</strain>
    </source>
</reference>
<dbReference type="EMBL" id="PUEC01000024">
    <property type="protein sequence ID" value="PWB01196.1"/>
    <property type="molecule type" value="Genomic_DNA"/>
</dbReference>
<organism evidence="2 3">
    <name type="scientific">Duncaniella muris</name>
    <dbReference type="NCBI Taxonomy" id="2094150"/>
    <lineage>
        <taxon>Bacteria</taxon>
        <taxon>Pseudomonadati</taxon>
        <taxon>Bacteroidota</taxon>
        <taxon>Bacteroidia</taxon>
        <taxon>Bacteroidales</taxon>
        <taxon>Muribaculaceae</taxon>
        <taxon>Duncaniella</taxon>
    </lineage>
</organism>
<keyword evidence="1" id="KW-0472">Membrane</keyword>